<dbReference type="InterPro" id="IPR011032">
    <property type="entry name" value="GroES-like_sf"/>
</dbReference>
<dbReference type="Pfam" id="PF00107">
    <property type="entry name" value="ADH_zinc_N"/>
    <property type="match status" value="1"/>
</dbReference>
<keyword evidence="1" id="KW-0521">NADP</keyword>
<dbReference type="PANTHER" id="PTHR48106">
    <property type="entry name" value="QUINONE OXIDOREDUCTASE PIG3-RELATED"/>
    <property type="match status" value="1"/>
</dbReference>
<keyword evidence="2" id="KW-0560">Oxidoreductase</keyword>
<dbReference type="GO" id="GO:0070402">
    <property type="term" value="F:NADPH binding"/>
    <property type="evidence" value="ECO:0007669"/>
    <property type="project" value="TreeGrafter"/>
</dbReference>
<name>A0A4R3UV17_9BURK</name>
<evidence type="ECO:0000256" key="1">
    <source>
        <dbReference type="ARBA" id="ARBA00022857"/>
    </source>
</evidence>
<comment type="caution">
    <text evidence="4">The sequence shown here is derived from an EMBL/GenBank/DDBJ whole genome shotgun (WGS) entry which is preliminary data.</text>
</comment>
<sequence>MNTPPEAGIADGMMQVIDIPEPGGPEALRPAQHPVPEPGEEQVLIRVYAAGVNRADLKQRAGDYPMPADAGTVPGLEVAGIIQAVGAKVSRWRKGDRVCALLIGGGYAQYCVAPAGQVLPIPENLDFIQAAALPETVFTVWCALFEQAGLQPGETVLIHGGASGIGSTAIQMAAALGSSVIATARNPERCALCRDLGASLAIPYQTHDFVEEVLAYTKGKGCEVVLDMVGAAYAGRNLRALSSGGRLCFIAGDSGPEAAFNIREIMLKRLWITGSTLRHRTEADKERIRDLLESRIWPLLAQGRIRPIVDKVFDLNDAAKAHHALEQGQVAGKAVLRVSG</sequence>
<evidence type="ECO:0000259" key="3">
    <source>
        <dbReference type="SMART" id="SM00829"/>
    </source>
</evidence>
<dbReference type="GO" id="GO:0016651">
    <property type="term" value="F:oxidoreductase activity, acting on NAD(P)H"/>
    <property type="evidence" value="ECO:0007669"/>
    <property type="project" value="TreeGrafter"/>
</dbReference>
<dbReference type="InterPro" id="IPR013149">
    <property type="entry name" value="ADH-like_C"/>
</dbReference>
<dbReference type="SUPFAM" id="SSF51735">
    <property type="entry name" value="NAD(P)-binding Rossmann-fold domains"/>
    <property type="match status" value="1"/>
</dbReference>
<dbReference type="CDD" id="cd05276">
    <property type="entry name" value="p53_inducible_oxidoreductase"/>
    <property type="match status" value="1"/>
</dbReference>
<evidence type="ECO:0000313" key="4">
    <source>
        <dbReference type="EMBL" id="TCU95976.1"/>
    </source>
</evidence>
<dbReference type="NCBIfam" id="TIGR02824">
    <property type="entry name" value="quinone_pig3"/>
    <property type="match status" value="1"/>
</dbReference>
<accession>A0A4R3UV17</accession>
<dbReference type="InterPro" id="IPR013154">
    <property type="entry name" value="ADH-like_N"/>
</dbReference>
<dbReference type="InterPro" id="IPR036291">
    <property type="entry name" value="NAD(P)-bd_dom_sf"/>
</dbReference>
<evidence type="ECO:0000313" key="5">
    <source>
        <dbReference type="Proteomes" id="UP000294692"/>
    </source>
</evidence>
<dbReference type="InterPro" id="IPR014189">
    <property type="entry name" value="Quinone_OxRdtase_PIG3"/>
</dbReference>
<dbReference type="Proteomes" id="UP000294692">
    <property type="component" value="Unassembled WGS sequence"/>
</dbReference>
<protein>
    <submittedName>
        <fullName evidence="4">Putative PIG3 family NAD(P)H quinone oxidoreductase</fullName>
    </submittedName>
</protein>
<reference evidence="4 5" key="1">
    <citation type="submission" date="2019-03" db="EMBL/GenBank/DDBJ databases">
        <title>Genomic Encyclopedia of Type Strains, Phase IV (KMG-IV): sequencing the most valuable type-strain genomes for metagenomic binning, comparative biology and taxonomic classification.</title>
        <authorList>
            <person name="Goeker M."/>
        </authorList>
    </citation>
    <scope>NUCLEOTIDE SEQUENCE [LARGE SCALE GENOMIC DNA]</scope>
    <source>
        <strain evidence="4 5">DSM 100048</strain>
    </source>
</reference>
<keyword evidence="5" id="KW-1185">Reference proteome</keyword>
<dbReference type="Gene3D" id="3.40.50.720">
    <property type="entry name" value="NAD(P)-binding Rossmann-like Domain"/>
    <property type="match status" value="1"/>
</dbReference>
<proteinExistence type="predicted"/>
<dbReference type="InterPro" id="IPR020843">
    <property type="entry name" value="ER"/>
</dbReference>
<gene>
    <name evidence="4" type="ORF">EV686_10734</name>
</gene>
<dbReference type="SMART" id="SM00829">
    <property type="entry name" value="PKS_ER"/>
    <property type="match status" value="1"/>
</dbReference>
<feature type="domain" description="Enoyl reductase (ER)" evidence="3">
    <location>
        <begin position="23"/>
        <end position="336"/>
    </location>
</feature>
<dbReference type="AlphaFoldDB" id="A0A4R3UV17"/>
<dbReference type="PANTHER" id="PTHR48106:SF8">
    <property type="entry name" value="OS02G0805600 PROTEIN"/>
    <property type="match status" value="1"/>
</dbReference>
<organism evidence="4 5">
    <name type="scientific">Paracandidimonas soli</name>
    <dbReference type="NCBI Taxonomy" id="1917182"/>
    <lineage>
        <taxon>Bacteria</taxon>
        <taxon>Pseudomonadati</taxon>
        <taxon>Pseudomonadota</taxon>
        <taxon>Betaproteobacteria</taxon>
        <taxon>Burkholderiales</taxon>
        <taxon>Alcaligenaceae</taxon>
        <taxon>Paracandidimonas</taxon>
    </lineage>
</organism>
<dbReference type="Gene3D" id="3.90.180.10">
    <property type="entry name" value="Medium-chain alcohol dehydrogenases, catalytic domain"/>
    <property type="match status" value="1"/>
</dbReference>
<dbReference type="Pfam" id="PF08240">
    <property type="entry name" value="ADH_N"/>
    <property type="match status" value="1"/>
</dbReference>
<evidence type="ECO:0000256" key="2">
    <source>
        <dbReference type="ARBA" id="ARBA00023002"/>
    </source>
</evidence>
<dbReference type="EMBL" id="SMBX01000007">
    <property type="protein sequence ID" value="TCU95976.1"/>
    <property type="molecule type" value="Genomic_DNA"/>
</dbReference>
<dbReference type="SUPFAM" id="SSF50129">
    <property type="entry name" value="GroES-like"/>
    <property type="match status" value="1"/>
</dbReference>